<accession>A0A0J8S7T4</accession>
<organism evidence="2 3">
    <name type="scientific">Coccidioides immitis H538.4</name>
    <dbReference type="NCBI Taxonomy" id="396776"/>
    <lineage>
        <taxon>Eukaryota</taxon>
        <taxon>Fungi</taxon>
        <taxon>Dikarya</taxon>
        <taxon>Ascomycota</taxon>
        <taxon>Pezizomycotina</taxon>
        <taxon>Eurotiomycetes</taxon>
        <taxon>Eurotiomycetidae</taxon>
        <taxon>Onygenales</taxon>
        <taxon>Onygenaceae</taxon>
        <taxon>Coccidioides</taxon>
    </lineage>
</organism>
<evidence type="ECO:0000259" key="1">
    <source>
        <dbReference type="SMART" id="SM01362"/>
    </source>
</evidence>
<evidence type="ECO:0000313" key="3">
    <source>
        <dbReference type="Proteomes" id="UP000054563"/>
    </source>
</evidence>
<dbReference type="OrthoDB" id="119302at2759"/>
<dbReference type="eggNOG" id="KOG1980">
    <property type="taxonomic scope" value="Eukaryota"/>
</dbReference>
<reference evidence="3" key="1">
    <citation type="journal article" date="2010" name="Genome Res.">
        <title>Population genomic sequencing of Coccidioides fungi reveals recent hybridization and transposon control.</title>
        <authorList>
            <person name="Neafsey D.E."/>
            <person name="Barker B.M."/>
            <person name="Sharpton T.J."/>
            <person name="Stajich J.E."/>
            <person name="Park D.J."/>
            <person name="Whiston E."/>
            <person name="Hung C.-Y."/>
            <person name="McMahan C."/>
            <person name="White J."/>
            <person name="Sykes S."/>
            <person name="Heiman D."/>
            <person name="Young S."/>
            <person name="Zeng Q."/>
            <person name="Abouelleil A."/>
            <person name="Aftuck L."/>
            <person name="Bessette D."/>
            <person name="Brown A."/>
            <person name="FitzGerald M."/>
            <person name="Lui A."/>
            <person name="Macdonald J.P."/>
            <person name="Priest M."/>
            <person name="Orbach M.J."/>
            <person name="Galgiani J.N."/>
            <person name="Kirkland T.N."/>
            <person name="Cole G.T."/>
            <person name="Birren B.W."/>
            <person name="Henn M.R."/>
            <person name="Taylor J.W."/>
            <person name="Rounsley S.D."/>
        </authorList>
    </citation>
    <scope>NUCLEOTIDE SEQUENCE [LARGE SCALE GENOMIC DNA]</scope>
    <source>
        <strain evidence="3">H538.4</strain>
    </source>
</reference>
<dbReference type="GO" id="GO:0005525">
    <property type="term" value="F:GTP binding"/>
    <property type="evidence" value="ECO:0007669"/>
    <property type="project" value="TreeGrafter"/>
</dbReference>
<dbReference type="GO" id="GO:0003924">
    <property type="term" value="F:GTPase activity"/>
    <property type="evidence" value="ECO:0007669"/>
    <property type="project" value="TreeGrafter"/>
</dbReference>
<dbReference type="STRING" id="396776.A0A0J8S7T4"/>
<dbReference type="Proteomes" id="UP000054563">
    <property type="component" value="Unassembled WGS sequence"/>
</dbReference>
<dbReference type="InterPro" id="IPR039761">
    <property type="entry name" value="Bms1/Tsr1"/>
</dbReference>
<dbReference type="VEuPathDB" id="FungiDB:CIHG_10294"/>
<dbReference type="GO" id="GO:0034511">
    <property type="term" value="F:U3 snoRNA binding"/>
    <property type="evidence" value="ECO:0007669"/>
    <property type="project" value="TreeGrafter"/>
</dbReference>
<gene>
    <name evidence="2" type="ORF">CIHG_10294</name>
</gene>
<evidence type="ECO:0000313" key="2">
    <source>
        <dbReference type="EMBL" id="KMU92444.1"/>
    </source>
</evidence>
<dbReference type="GO" id="GO:0000479">
    <property type="term" value="P:endonucleolytic cleavage of tricistronic rRNA transcript (SSU-rRNA, 5.8S rRNA, LSU-rRNA)"/>
    <property type="evidence" value="ECO:0007669"/>
    <property type="project" value="TreeGrafter"/>
</dbReference>
<name>A0A0J8S7T4_COCIT</name>
<dbReference type="PANTHER" id="PTHR12858">
    <property type="entry name" value="RIBOSOME BIOGENESIS PROTEIN"/>
    <property type="match status" value="1"/>
</dbReference>
<dbReference type="GO" id="GO:0030688">
    <property type="term" value="C:preribosome, small subunit precursor"/>
    <property type="evidence" value="ECO:0007669"/>
    <property type="project" value="TreeGrafter"/>
</dbReference>
<dbReference type="AlphaFoldDB" id="A0A0J8S7T4"/>
<dbReference type="InterPro" id="IPR007034">
    <property type="entry name" value="BMS1_TSR1_C"/>
</dbReference>
<feature type="domain" description="Ribosome biogenesis protein BMS1/TSR1 C-terminal" evidence="1">
    <location>
        <begin position="2"/>
        <end position="287"/>
    </location>
</feature>
<dbReference type="Pfam" id="PF04950">
    <property type="entry name" value="RIBIOP_C"/>
    <property type="match status" value="1"/>
</dbReference>
<proteinExistence type="predicted"/>
<dbReference type="SMART" id="SM01362">
    <property type="entry name" value="DUF663"/>
    <property type="match status" value="1"/>
</dbReference>
<dbReference type="GO" id="GO:0000462">
    <property type="term" value="P:maturation of SSU-rRNA from tricistronic rRNA transcript (SSU-rRNA, 5.8S rRNA, LSU-rRNA)"/>
    <property type="evidence" value="ECO:0007669"/>
    <property type="project" value="TreeGrafter"/>
</dbReference>
<dbReference type="PANTHER" id="PTHR12858:SF1">
    <property type="entry name" value="PRE-RRNA-PROCESSING PROTEIN TSR1 HOMOLOG"/>
    <property type="match status" value="1"/>
</dbReference>
<dbReference type="EMBL" id="DS017080">
    <property type="protein sequence ID" value="KMU92444.1"/>
    <property type="molecule type" value="Genomic_DNA"/>
</dbReference>
<protein>
    <submittedName>
        <fullName evidence="2">TSR1 protein</fullName>
    </submittedName>
</protein>
<sequence length="299" mass="33893">MTEAGPSEYPHIWETEEDRAHEPENWRRLLQIADYKGSRNQCIREALAGGVAPGTRVKVLLRDVPLAVRQRCPEPLALFSLLRHEHKHTVVNINMTLNSNVEEPIKSKDELIIQYGPRRLVINPLFSAPGTTPNNVHKFDRYLHPGRNTVATYIGPIAWGSIPVLVFRNTSVPDPEVLDGNDTSSTINALQLIATGTTMAPDHGRVVAKRVILTGHPFKIHRKVVTVRYMFFNAEDVNWFKALQLWTKRGRSGYIKESLGTHGYFKATFDNKINPQDAIGISLYKRVFPREAKQWTGEN</sequence>